<comment type="caution">
    <text evidence="6">The sequence shown here is derived from an EMBL/GenBank/DDBJ whole genome shotgun (WGS) entry which is preliminary data.</text>
</comment>
<evidence type="ECO:0000313" key="7">
    <source>
        <dbReference type="Proteomes" id="UP000220752"/>
    </source>
</evidence>
<sequence>MKKIASPLFQDLSEAELDTLAAAGHLRTRQFAKHEVIFHAGSCVREIGIVLRGSVHIENLDLWGTKSILSSVGAGQAFAETYAFCGEALMVDAVAAEHCEILFLHTAAFTDARIEPALKDKLLRRLLAVSMRKNLSLSQRIFCTTPKTVRGRLLTYFSAQAARCGRMEFEVPFNRQQMADYLNLDRSALSKELCKMRDEGLLEFDKNRFVLKQLPE</sequence>
<feature type="domain" description="HTH crp-type" evidence="5">
    <location>
        <begin position="147"/>
        <end position="215"/>
    </location>
</feature>
<dbReference type="InterPro" id="IPR014710">
    <property type="entry name" value="RmlC-like_jellyroll"/>
</dbReference>
<dbReference type="Pfam" id="PF13545">
    <property type="entry name" value="HTH_Crp_2"/>
    <property type="match status" value="1"/>
</dbReference>
<dbReference type="Proteomes" id="UP000220752">
    <property type="component" value="Unassembled WGS sequence"/>
</dbReference>
<keyword evidence="3" id="KW-0804">Transcription</keyword>
<evidence type="ECO:0000256" key="2">
    <source>
        <dbReference type="ARBA" id="ARBA00023125"/>
    </source>
</evidence>
<keyword evidence="1" id="KW-0805">Transcription regulation</keyword>
<dbReference type="InterPro" id="IPR036390">
    <property type="entry name" value="WH_DNA-bd_sf"/>
</dbReference>
<dbReference type="EMBL" id="NMTQ01000011">
    <property type="protein sequence ID" value="PDX59738.1"/>
    <property type="molecule type" value="Genomic_DNA"/>
</dbReference>
<dbReference type="InterPro" id="IPR050397">
    <property type="entry name" value="Env_Response_Regulators"/>
</dbReference>
<protein>
    <submittedName>
        <fullName evidence="6">Cyclic nucleotide-binding protein</fullName>
    </submittedName>
</protein>
<feature type="domain" description="Cyclic nucleotide-binding" evidence="4">
    <location>
        <begin position="8"/>
        <end position="109"/>
    </location>
</feature>
<dbReference type="InterPro" id="IPR018490">
    <property type="entry name" value="cNMP-bd_dom_sf"/>
</dbReference>
<accession>A0A2A6ZEE6</accession>
<dbReference type="GO" id="GO:0003677">
    <property type="term" value="F:DNA binding"/>
    <property type="evidence" value="ECO:0007669"/>
    <property type="project" value="UniProtKB-KW"/>
</dbReference>
<dbReference type="SUPFAM" id="SSF46785">
    <property type="entry name" value="Winged helix' DNA-binding domain"/>
    <property type="match status" value="1"/>
</dbReference>
<dbReference type="PROSITE" id="PS51063">
    <property type="entry name" value="HTH_CRP_2"/>
    <property type="match status" value="1"/>
</dbReference>
<evidence type="ECO:0000256" key="1">
    <source>
        <dbReference type="ARBA" id="ARBA00023015"/>
    </source>
</evidence>
<dbReference type="PANTHER" id="PTHR24567:SF58">
    <property type="entry name" value="CYCLIC AMP-BINDING REGULATORY PROTEIN"/>
    <property type="match status" value="1"/>
</dbReference>
<dbReference type="Gene3D" id="2.60.120.10">
    <property type="entry name" value="Jelly Rolls"/>
    <property type="match status" value="1"/>
</dbReference>
<evidence type="ECO:0000259" key="4">
    <source>
        <dbReference type="PROSITE" id="PS50042"/>
    </source>
</evidence>
<dbReference type="SUPFAM" id="SSF51206">
    <property type="entry name" value="cAMP-binding domain-like"/>
    <property type="match status" value="1"/>
</dbReference>
<evidence type="ECO:0000259" key="5">
    <source>
        <dbReference type="PROSITE" id="PS51063"/>
    </source>
</evidence>
<dbReference type="GO" id="GO:0005829">
    <property type="term" value="C:cytosol"/>
    <property type="evidence" value="ECO:0007669"/>
    <property type="project" value="TreeGrafter"/>
</dbReference>
<keyword evidence="7" id="KW-1185">Reference proteome</keyword>
<dbReference type="InterPro" id="IPR000595">
    <property type="entry name" value="cNMP-bd_dom"/>
</dbReference>
<gene>
    <name evidence="6" type="ORF">CGS46_02175</name>
</gene>
<dbReference type="AlphaFoldDB" id="A0A2A6ZEE6"/>
<dbReference type="PANTHER" id="PTHR24567">
    <property type="entry name" value="CRP FAMILY TRANSCRIPTIONAL REGULATORY PROTEIN"/>
    <property type="match status" value="1"/>
</dbReference>
<evidence type="ECO:0000256" key="3">
    <source>
        <dbReference type="ARBA" id="ARBA00023163"/>
    </source>
</evidence>
<dbReference type="Pfam" id="PF00027">
    <property type="entry name" value="cNMP_binding"/>
    <property type="match status" value="1"/>
</dbReference>
<organism evidence="6 7">
    <name type="scientific">Faecalibacterium langellae</name>
    <dbReference type="NCBI Taxonomy" id="3435293"/>
    <lineage>
        <taxon>Bacteria</taxon>
        <taxon>Bacillati</taxon>
        <taxon>Bacillota</taxon>
        <taxon>Clostridia</taxon>
        <taxon>Eubacteriales</taxon>
        <taxon>Oscillospiraceae</taxon>
        <taxon>Faecalibacterium</taxon>
    </lineage>
</organism>
<evidence type="ECO:0000313" key="6">
    <source>
        <dbReference type="EMBL" id="PDX59738.1"/>
    </source>
</evidence>
<name>A0A2A6ZEE6_9FIRM</name>
<proteinExistence type="predicted"/>
<reference evidence="6 7" key="1">
    <citation type="journal article" date="2017" name="Front. Microbiol.">
        <title>New Insights into the Diversity of the Genus Faecalibacterium.</title>
        <authorList>
            <person name="Benevides L."/>
            <person name="Burman S."/>
            <person name="Martin R."/>
            <person name="Robert V."/>
            <person name="Thomas M."/>
            <person name="Miquel S."/>
            <person name="Chain F."/>
            <person name="Sokol H."/>
            <person name="Bermudez-Humaran L.G."/>
            <person name="Morrison M."/>
            <person name="Langella P."/>
            <person name="Azevedo V.A."/>
            <person name="Chatel J.M."/>
            <person name="Soares S."/>
        </authorList>
    </citation>
    <scope>NUCLEOTIDE SEQUENCE [LARGE SCALE GENOMIC DNA]</scope>
    <source>
        <strain evidence="7">CNCM I-4540</strain>
    </source>
</reference>
<dbReference type="PROSITE" id="PS50042">
    <property type="entry name" value="CNMP_BINDING_3"/>
    <property type="match status" value="1"/>
</dbReference>
<dbReference type="GO" id="GO:0003700">
    <property type="term" value="F:DNA-binding transcription factor activity"/>
    <property type="evidence" value="ECO:0007669"/>
    <property type="project" value="TreeGrafter"/>
</dbReference>
<keyword evidence="2" id="KW-0238">DNA-binding</keyword>
<dbReference type="CDD" id="cd00038">
    <property type="entry name" value="CAP_ED"/>
    <property type="match status" value="1"/>
</dbReference>
<dbReference type="InterPro" id="IPR012318">
    <property type="entry name" value="HTH_CRP"/>
</dbReference>